<dbReference type="GO" id="GO:0051304">
    <property type="term" value="P:chromosome separation"/>
    <property type="evidence" value="ECO:0007669"/>
    <property type="project" value="InterPro"/>
</dbReference>
<evidence type="ECO:0000256" key="3">
    <source>
        <dbReference type="ARBA" id="ARBA00022829"/>
    </source>
</evidence>
<dbReference type="PIRSF" id="PIRSF019345">
    <property type="entry name" value="ScpB"/>
    <property type="match status" value="1"/>
</dbReference>
<evidence type="ECO:0000256" key="1">
    <source>
        <dbReference type="ARBA" id="ARBA00022490"/>
    </source>
</evidence>
<evidence type="ECO:0000256" key="2">
    <source>
        <dbReference type="ARBA" id="ARBA00022618"/>
    </source>
</evidence>
<keyword evidence="2 5" id="KW-0132">Cell division</keyword>
<comment type="caution">
    <text evidence="6">The sequence shown here is derived from an EMBL/GenBank/DDBJ whole genome shotgun (WGS) entry which is preliminary data.</text>
</comment>
<keyword evidence="4 5" id="KW-0131">Cell cycle</keyword>
<dbReference type="InterPro" id="IPR005234">
    <property type="entry name" value="ScpB_csome_segregation"/>
</dbReference>
<dbReference type="Proteomes" id="UP000467132">
    <property type="component" value="Unassembled WGS sequence"/>
</dbReference>
<sequence length="178" mass="20537">MDKTQVKGIIEGVLYIWGEPLSIDSLHKILEINKKDIKCIIEEMIDEFDYNRRGLQIIKIKNSYQLATRPIHYDYIKKLMPEKTNKGLSNAALETLSIISYKQPITRVEIENIRGVKCDKSISTLIDKGLVEEKGRLDRTGKPIIYGTTDNFLRHFGLKDISELPKLKDVILEENNTF</sequence>
<comment type="similarity">
    <text evidence="5">Belongs to the ScpB family.</text>
</comment>
<dbReference type="EMBL" id="QXXA01000007">
    <property type="protein sequence ID" value="NBI06609.1"/>
    <property type="molecule type" value="Genomic_DNA"/>
</dbReference>
<accession>A0A845QXT6</accession>
<evidence type="ECO:0000313" key="7">
    <source>
        <dbReference type="Proteomes" id="UP000467132"/>
    </source>
</evidence>
<reference evidence="6 7" key="1">
    <citation type="submission" date="2018-08" db="EMBL/GenBank/DDBJ databases">
        <title>Murine metabolic-syndrome-specific gut microbial biobank.</title>
        <authorList>
            <person name="Liu C."/>
        </authorList>
    </citation>
    <scope>NUCLEOTIDE SEQUENCE [LARGE SCALE GENOMIC DNA]</scope>
    <source>
        <strain evidence="6 7">583</strain>
    </source>
</reference>
<evidence type="ECO:0000313" key="6">
    <source>
        <dbReference type="EMBL" id="NBI06609.1"/>
    </source>
</evidence>
<dbReference type="RefSeq" id="WP_160197096.1">
    <property type="nucleotide sequence ID" value="NZ_QXXA01000007.1"/>
</dbReference>
<dbReference type="GO" id="GO:0005737">
    <property type="term" value="C:cytoplasm"/>
    <property type="evidence" value="ECO:0007669"/>
    <property type="project" value="UniProtKB-SubCell"/>
</dbReference>
<keyword evidence="1 5" id="KW-0963">Cytoplasm</keyword>
<dbReference type="InterPro" id="IPR036388">
    <property type="entry name" value="WH-like_DNA-bd_sf"/>
</dbReference>
<comment type="function">
    <text evidence="5">Participates in chromosomal partition during cell division. May act via the formation of a condensin-like complex containing Smc and ScpA that pull DNA away from mid-cell into both cell halves.</text>
</comment>
<dbReference type="PANTHER" id="PTHR34298:SF2">
    <property type="entry name" value="SEGREGATION AND CONDENSATION PROTEIN B"/>
    <property type="match status" value="1"/>
</dbReference>
<evidence type="ECO:0000256" key="5">
    <source>
        <dbReference type="HAMAP-Rule" id="MF_01804"/>
    </source>
</evidence>
<dbReference type="NCBIfam" id="TIGR00281">
    <property type="entry name" value="SMC-Scp complex subunit ScpB"/>
    <property type="match status" value="1"/>
</dbReference>
<keyword evidence="7" id="KW-1185">Reference proteome</keyword>
<name>A0A845QXT6_9CLOT</name>
<gene>
    <name evidence="5 6" type="primary">scpB</name>
    <name evidence="6" type="ORF">D3Z33_07010</name>
</gene>
<protein>
    <recommendedName>
        <fullName evidence="5">Segregation and condensation protein B</fullName>
    </recommendedName>
</protein>
<comment type="subunit">
    <text evidence="5">Homodimer. Homodimerization may be required to stabilize the binding of ScpA to the Smc head domains. Component of a cohesin-like complex composed of ScpA, ScpB and the Smc homodimer, in which ScpA and ScpB bind to the head domain of Smc. The presence of the three proteins is required for the association of the complex with DNA.</text>
</comment>
<dbReference type="GO" id="GO:0006260">
    <property type="term" value="P:DNA replication"/>
    <property type="evidence" value="ECO:0007669"/>
    <property type="project" value="UniProtKB-UniRule"/>
</dbReference>
<dbReference type="InterPro" id="IPR036390">
    <property type="entry name" value="WH_DNA-bd_sf"/>
</dbReference>
<dbReference type="OrthoDB" id="9806226at2"/>
<organism evidence="6 7">
    <name type="scientific">Senegalia massiliensis</name>
    <dbReference type="NCBI Taxonomy" id="1720316"/>
    <lineage>
        <taxon>Bacteria</taxon>
        <taxon>Bacillati</taxon>
        <taxon>Bacillota</taxon>
        <taxon>Clostridia</taxon>
        <taxon>Eubacteriales</taxon>
        <taxon>Clostridiaceae</taxon>
        <taxon>Senegalia</taxon>
    </lineage>
</organism>
<evidence type="ECO:0000256" key="4">
    <source>
        <dbReference type="ARBA" id="ARBA00023306"/>
    </source>
</evidence>
<comment type="subcellular location">
    <subcellularLocation>
        <location evidence="5">Cytoplasm</location>
    </subcellularLocation>
    <text evidence="5">Associated with two foci at the outer edges of the nucleoid region in young cells, and at four foci within both cell halves in older cells.</text>
</comment>
<dbReference type="Gene3D" id="1.10.10.10">
    <property type="entry name" value="Winged helix-like DNA-binding domain superfamily/Winged helix DNA-binding domain"/>
    <property type="match status" value="2"/>
</dbReference>
<dbReference type="PANTHER" id="PTHR34298">
    <property type="entry name" value="SEGREGATION AND CONDENSATION PROTEIN B"/>
    <property type="match status" value="1"/>
</dbReference>
<dbReference type="GO" id="GO:0051301">
    <property type="term" value="P:cell division"/>
    <property type="evidence" value="ECO:0007669"/>
    <property type="project" value="UniProtKB-KW"/>
</dbReference>
<dbReference type="Pfam" id="PF04079">
    <property type="entry name" value="SMC_ScpB"/>
    <property type="match status" value="1"/>
</dbReference>
<dbReference type="AlphaFoldDB" id="A0A845QXT6"/>
<dbReference type="SUPFAM" id="SSF46785">
    <property type="entry name" value="Winged helix' DNA-binding domain"/>
    <property type="match status" value="2"/>
</dbReference>
<proteinExistence type="inferred from homology"/>
<dbReference type="HAMAP" id="MF_01804">
    <property type="entry name" value="ScpB"/>
    <property type="match status" value="1"/>
</dbReference>
<keyword evidence="3 5" id="KW-0159">Chromosome partition</keyword>